<dbReference type="Proteomes" id="UP000518752">
    <property type="component" value="Unassembled WGS sequence"/>
</dbReference>
<gene>
    <name evidence="2" type="ORF">D9757_010270</name>
</gene>
<accession>A0A8H5HAY0</accession>
<comment type="caution">
    <text evidence="2">The sequence shown here is derived from an EMBL/GenBank/DDBJ whole genome shotgun (WGS) entry which is preliminary data.</text>
</comment>
<dbReference type="EMBL" id="JAACJN010000066">
    <property type="protein sequence ID" value="KAF5379953.1"/>
    <property type="molecule type" value="Genomic_DNA"/>
</dbReference>
<evidence type="ECO:0000256" key="1">
    <source>
        <dbReference type="SAM" id="MobiDB-lite"/>
    </source>
</evidence>
<protein>
    <submittedName>
        <fullName evidence="2">Uncharacterized protein</fullName>
    </submittedName>
</protein>
<reference evidence="2 3" key="1">
    <citation type="journal article" date="2020" name="ISME J.">
        <title>Uncovering the hidden diversity of litter-decomposition mechanisms in mushroom-forming fungi.</title>
        <authorList>
            <person name="Floudas D."/>
            <person name="Bentzer J."/>
            <person name="Ahren D."/>
            <person name="Johansson T."/>
            <person name="Persson P."/>
            <person name="Tunlid A."/>
        </authorList>
    </citation>
    <scope>NUCLEOTIDE SEQUENCE [LARGE SCALE GENOMIC DNA]</scope>
    <source>
        <strain evidence="2 3">CBS 406.79</strain>
    </source>
</reference>
<feature type="region of interest" description="Disordered" evidence="1">
    <location>
        <begin position="66"/>
        <end position="105"/>
    </location>
</feature>
<feature type="compositionally biased region" description="Low complexity" evidence="1">
    <location>
        <begin position="69"/>
        <end position="96"/>
    </location>
</feature>
<keyword evidence="3" id="KW-1185">Reference proteome</keyword>
<organism evidence="2 3">
    <name type="scientific">Collybiopsis confluens</name>
    <dbReference type="NCBI Taxonomy" id="2823264"/>
    <lineage>
        <taxon>Eukaryota</taxon>
        <taxon>Fungi</taxon>
        <taxon>Dikarya</taxon>
        <taxon>Basidiomycota</taxon>
        <taxon>Agaricomycotina</taxon>
        <taxon>Agaricomycetes</taxon>
        <taxon>Agaricomycetidae</taxon>
        <taxon>Agaricales</taxon>
        <taxon>Marasmiineae</taxon>
        <taxon>Omphalotaceae</taxon>
        <taxon>Collybiopsis</taxon>
    </lineage>
</organism>
<dbReference type="AlphaFoldDB" id="A0A8H5HAY0"/>
<sequence length="253" mass="26998">MSKNLGLDGPTFQQVRRIATKASVEATTAASASQESLLANIPGLQGLPTSSSHSWLSLEVLNEAQESAPGTNVVPTVSVTPSSRPSTGTRSSTDTTPKQHHVPMPPVQLIPIKSTMEAGAPVLDAIRNQVVTSSSSQTIRPSSSTITNIEQSNLNSSISAPSALSTTSKNGLKHCLLPLPHFHHPYQETRAATDPSAIVIQGISFDCCQTLQVKPWNHGGNRISFNHRASKVARQVLKQDQYLNASTTTIHEI</sequence>
<evidence type="ECO:0000313" key="2">
    <source>
        <dbReference type="EMBL" id="KAF5379953.1"/>
    </source>
</evidence>
<name>A0A8H5HAY0_9AGAR</name>
<evidence type="ECO:0000313" key="3">
    <source>
        <dbReference type="Proteomes" id="UP000518752"/>
    </source>
</evidence>
<proteinExistence type="predicted"/>